<dbReference type="EMBL" id="JAANYQ010000007">
    <property type="protein sequence ID" value="KAF4122991.1"/>
    <property type="molecule type" value="Genomic_DNA"/>
</dbReference>
<dbReference type="OrthoDB" id="78652at2759"/>
<dbReference type="GO" id="GO:0005874">
    <property type="term" value="C:microtubule"/>
    <property type="evidence" value="ECO:0007669"/>
    <property type="project" value="UniProtKB-KW"/>
</dbReference>
<evidence type="ECO:0000256" key="7">
    <source>
        <dbReference type="SAM" id="MobiDB-lite"/>
    </source>
</evidence>
<dbReference type="GO" id="GO:0044732">
    <property type="term" value="C:mitotic spindle pole body"/>
    <property type="evidence" value="ECO:0007669"/>
    <property type="project" value="TreeGrafter"/>
</dbReference>
<feature type="domain" description="Gamma tubulin complex component protein N-terminal" evidence="9">
    <location>
        <begin position="2"/>
        <end position="328"/>
    </location>
</feature>
<dbReference type="InterPro" id="IPR042241">
    <property type="entry name" value="GCP_C_sf"/>
</dbReference>
<dbReference type="PANTHER" id="PTHR19302:SF27">
    <property type="entry name" value="GAMMA-TUBULIN COMPLEX COMPONENT 4"/>
    <property type="match status" value="1"/>
</dbReference>
<accession>A0A9P4YTU3</accession>
<evidence type="ECO:0000313" key="10">
    <source>
        <dbReference type="EMBL" id="KAF4122991.1"/>
    </source>
</evidence>
<dbReference type="Pfam" id="PF17681">
    <property type="entry name" value="GCP_N_terminal"/>
    <property type="match status" value="1"/>
</dbReference>
<evidence type="ECO:0000256" key="5">
    <source>
        <dbReference type="ARBA" id="ARBA00023212"/>
    </source>
</evidence>
<dbReference type="InterPro" id="IPR007259">
    <property type="entry name" value="GCP"/>
</dbReference>
<dbReference type="GO" id="GO:0043015">
    <property type="term" value="F:gamma-tubulin binding"/>
    <property type="evidence" value="ECO:0007669"/>
    <property type="project" value="InterPro"/>
</dbReference>
<dbReference type="GO" id="GO:0000278">
    <property type="term" value="P:mitotic cell cycle"/>
    <property type="evidence" value="ECO:0007669"/>
    <property type="project" value="TreeGrafter"/>
</dbReference>
<keyword evidence="4 6" id="KW-0493">Microtubule</keyword>
<keyword evidence="5 6" id="KW-0206">Cytoskeleton</keyword>
<name>A0A9P4YTU3_9HYPO</name>
<evidence type="ECO:0000256" key="2">
    <source>
        <dbReference type="ARBA" id="ARBA00010337"/>
    </source>
</evidence>
<gene>
    <name evidence="10" type="ORF">GMORB2_6539</name>
</gene>
<dbReference type="GO" id="GO:0000922">
    <property type="term" value="C:spindle pole"/>
    <property type="evidence" value="ECO:0007669"/>
    <property type="project" value="InterPro"/>
</dbReference>
<dbReference type="GO" id="GO:0051321">
    <property type="term" value="P:meiotic cell cycle"/>
    <property type="evidence" value="ECO:0007669"/>
    <property type="project" value="TreeGrafter"/>
</dbReference>
<dbReference type="Gene3D" id="1.20.120.1900">
    <property type="entry name" value="Gamma-tubulin complex, C-terminal domain"/>
    <property type="match status" value="1"/>
</dbReference>
<dbReference type="GO" id="GO:0051011">
    <property type="term" value="F:microtubule minus-end binding"/>
    <property type="evidence" value="ECO:0007669"/>
    <property type="project" value="TreeGrafter"/>
</dbReference>
<dbReference type="GO" id="GO:0000930">
    <property type="term" value="C:gamma-tubulin complex"/>
    <property type="evidence" value="ECO:0007669"/>
    <property type="project" value="TreeGrafter"/>
</dbReference>
<proteinExistence type="inferred from homology"/>
<sequence length="803" mass="87418">MLHEILLSLSGHPSPLLRDDIAAAGGDGGGADAGVRANSGAAAGITPSERQLLGTVSHLSAVHVRLMTSTAQIADSHPSAICRAVAAAIDSIHLSAFQRRVLDVEESILRGDADLVGAYNIVPLTAVVGEFRRWTRPMDWLWELVQFMSAASVGADGRPGPACHAAAVMDRLRSELQSGYDDIERTAMSLVEVAETAWLRQVSAWILYGRLPSFGADDFFVQRRRRGQHGDDDDDDGEGGEGKMEEFVCASSLLPSFVTARSASSMLFIGKSLNHVKVRSTMDSGGRGLHHLSSNLSQLSGLRFPLDSAAFSRAIASVRLSLSENMLQSVLPVSRVTETLQLLRDFFLLGRGEFAMALTHEADERNRNRWKRADRLTRDGGLGNVTVKEGEVAAVLSRTWSVLGALQGQHADEDEQLELARDLFRLHLVKPPSSPETAAAPSTTGLVTPESLHASLASSPFGSLLFSVPSQLSIHLPSPLDMILSPADLELYSCVNAYLLSIRRAHIRLTDLWKITSLRRHHPAPRGAREDAVELRQRWSARMTTMRSSWTTASAAIFFLGETEGYFQTEVVAGLWGGFHAWLTGPSSSSSASAKKEEGRDVEEEGREEEEEKEEDLWLNSDSDAETEGPPYHDPQTISTAHALYLQTLVYRLLLTQPCYTTALHALLVHIDHLVAHAHRLHAIFTALDLEADAGVVDAFVDLHAEEAEVTALMRGVEAKVKRGIADVVSALRHLETDVTFAAAWEGDGVVDATADSADSRHWAGDMRGEYAGYEPARVGGINRLLMKLEFGGWLGTVGEVEY</sequence>
<dbReference type="Proteomes" id="UP000749293">
    <property type="component" value="Unassembled WGS sequence"/>
</dbReference>
<feature type="region of interest" description="Disordered" evidence="7">
    <location>
        <begin position="586"/>
        <end position="632"/>
    </location>
</feature>
<dbReference type="GO" id="GO:0031122">
    <property type="term" value="P:cytoplasmic microtubule organization"/>
    <property type="evidence" value="ECO:0007669"/>
    <property type="project" value="TreeGrafter"/>
</dbReference>
<protein>
    <recommendedName>
        <fullName evidence="6">Spindle pole body component</fullName>
    </recommendedName>
</protein>
<feature type="compositionally biased region" description="Acidic residues" evidence="7">
    <location>
        <begin position="600"/>
        <end position="627"/>
    </location>
</feature>
<dbReference type="AlphaFoldDB" id="A0A9P4YTU3"/>
<dbReference type="InterPro" id="IPR040457">
    <property type="entry name" value="GCP_C"/>
</dbReference>
<evidence type="ECO:0000256" key="6">
    <source>
        <dbReference type="RuleBase" id="RU363050"/>
    </source>
</evidence>
<evidence type="ECO:0000256" key="1">
    <source>
        <dbReference type="ARBA" id="ARBA00004267"/>
    </source>
</evidence>
<evidence type="ECO:0000256" key="3">
    <source>
        <dbReference type="ARBA" id="ARBA00022490"/>
    </source>
</evidence>
<organism evidence="10 11">
    <name type="scientific">Geosmithia morbida</name>
    <dbReference type="NCBI Taxonomy" id="1094350"/>
    <lineage>
        <taxon>Eukaryota</taxon>
        <taxon>Fungi</taxon>
        <taxon>Dikarya</taxon>
        <taxon>Ascomycota</taxon>
        <taxon>Pezizomycotina</taxon>
        <taxon>Sordariomycetes</taxon>
        <taxon>Hypocreomycetidae</taxon>
        <taxon>Hypocreales</taxon>
        <taxon>Bionectriaceae</taxon>
        <taxon>Geosmithia</taxon>
    </lineage>
</organism>
<evidence type="ECO:0000313" key="11">
    <source>
        <dbReference type="Proteomes" id="UP000749293"/>
    </source>
</evidence>
<dbReference type="Pfam" id="PF04130">
    <property type="entry name" value="GCP_C_terminal"/>
    <property type="match status" value="1"/>
</dbReference>
<keyword evidence="11" id="KW-1185">Reference proteome</keyword>
<dbReference type="GeneID" id="55972764"/>
<comment type="similarity">
    <text evidence="2 6">Belongs to the TUBGCP family.</text>
</comment>
<evidence type="ECO:0000256" key="4">
    <source>
        <dbReference type="ARBA" id="ARBA00022701"/>
    </source>
</evidence>
<comment type="subcellular location">
    <subcellularLocation>
        <location evidence="1 6">Cytoplasm</location>
        <location evidence="1 6">Cytoskeleton</location>
        <location evidence="1 6">Microtubule organizing center</location>
    </subcellularLocation>
</comment>
<comment type="caution">
    <text evidence="10">The sequence shown here is derived from an EMBL/GenBank/DDBJ whole genome shotgun (WGS) entry which is preliminary data.</text>
</comment>
<dbReference type="RefSeq" id="XP_035321643.1">
    <property type="nucleotide sequence ID" value="XM_035468509.1"/>
</dbReference>
<dbReference type="InterPro" id="IPR041470">
    <property type="entry name" value="GCP_N"/>
</dbReference>
<dbReference type="GO" id="GO:0007020">
    <property type="term" value="P:microtubule nucleation"/>
    <property type="evidence" value="ECO:0007669"/>
    <property type="project" value="InterPro"/>
</dbReference>
<feature type="domain" description="Gamma tubulin complex component C-terminal" evidence="8">
    <location>
        <begin position="472"/>
        <end position="735"/>
    </location>
</feature>
<dbReference type="PANTHER" id="PTHR19302">
    <property type="entry name" value="GAMMA TUBULIN COMPLEX PROTEIN"/>
    <property type="match status" value="1"/>
</dbReference>
<dbReference type="GO" id="GO:0051225">
    <property type="term" value="P:spindle assembly"/>
    <property type="evidence" value="ECO:0007669"/>
    <property type="project" value="TreeGrafter"/>
</dbReference>
<evidence type="ECO:0000259" key="9">
    <source>
        <dbReference type="Pfam" id="PF17681"/>
    </source>
</evidence>
<keyword evidence="3 6" id="KW-0963">Cytoplasm</keyword>
<evidence type="ECO:0000259" key="8">
    <source>
        <dbReference type="Pfam" id="PF04130"/>
    </source>
</evidence>
<reference evidence="10" key="1">
    <citation type="submission" date="2020-03" db="EMBL/GenBank/DDBJ databases">
        <title>Site-based positive gene gene selection in Geosmithia morbida across the United States reveals a broad range of putative effectors and factors for local host and environmental adapation.</title>
        <authorList>
            <person name="Onufrak A."/>
            <person name="Murdoch R.W."/>
            <person name="Gazis R."/>
            <person name="Huff M."/>
            <person name="Staton M."/>
            <person name="Klingeman W."/>
            <person name="Hadziabdic D."/>
        </authorList>
    </citation>
    <scope>NUCLEOTIDE SEQUENCE</scope>
    <source>
        <strain evidence="10">1262</strain>
    </source>
</reference>